<dbReference type="InterPro" id="IPR005467">
    <property type="entry name" value="His_kinase_dom"/>
</dbReference>
<dbReference type="AlphaFoldDB" id="A0A9Q5Z662"/>
<dbReference type="InterPro" id="IPR003594">
    <property type="entry name" value="HATPase_dom"/>
</dbReference>
<evidence type="ECO:0000256" key="5">
    <source>
        <dbReference type="ARBA" id="ARBA00022777"/>
    </source>
</evidence>
<dbReference type="GO" id="GO:0000155">
    <property type="term" value="F:phosphorelay sensor kinase activity"/>
    <property type="evidence" value="ECO:0007669"/>
    <property type="project" value="InterPro"/>
</dbReference>
<dbReference type="SUPFAM" id="SSF47384">
    <property type="entry name" value="Homodimeric domain of signal transducing histidine kinase"/>
    <property type="match status" value="1"/>
</dbReference>
<feature type="domain" description="Histidine kinase" evidence="8">
    <location>
        <begin position="793"/>
        <end position="1051"/>
    </location>
</feature>
<sequence length="1054" mass="119816">MTDNDYKTLNVQNVEECQKQLQLTLQYQKILGRILAKIRASINLESLCSTSCQDICRQLKIERVAIYRFNSDWSGSFINSFGFAEPRWNTLNSFGQDLVWQDSYLQETQGGRYRKNEPFAVADIYDAGHARCHIEVLEQFEIRAYAIAPIFIGAKLWGLLAGYQHTTTRQWHPDEVEFLAQAASHLGVAMQQAEILEQSKQRTAELQDAIARQRALTEVVGNIRSSVNTKIILDTACQEICKLLKLERAAVYRFNEDWSGEFVSQFGMVEAQWDRTNPFGKNLVWQDTHLQDTQGGRYRNNESFAVNDIYQAGHSRCHIDILEQFKIRAYALAPIFIGPKLWGLIAAYQHSGVRQWANYEVEFLGQVGAQLGVAIQQAENLSQSKQQATALENSIARQRALTEVVGKIRSSLDIDLILKTTCQEVCKLLRVERVGVYRFNEDWSGEFVGHFGMVEAQWDSINLFGKNLVWEDTYLQETKGGRYRNNENFAVNDIYQAGHSRCHLDILEQFKIRAYALTPIFVGRNLWGLLAAYQHSAPRQWDGVEVEFLAQVASQLGVAMQSSEMVTQIQTRADELHKSAEQRRILFDLVVKIRESLDLETIFKTTVQEVRRSLKADRVGIFRFDPDMGFCSGEFIAEDVLAKFDSALAVKVQDYCFGDQYAPQYRQGQVQVISDVNSVGSKVPHLDVIERFQVKAQIIVPLMEGDELWGLLCIHQCTHARDWEDAELEFVTQVAAQVSVALRQANLFQQSSLLGQTREEANQLAQALNELRTAQLQIIHTEKMASLGQLVAGVAHEINNPVNFIHGNLEHAHQYTQDLLRCVQLYQENYPNARQEIQEFLKKAEIEFLFDDLPKLFQSMKVGTERIREIVSSLRNFSRLDEADFKSANIHEGIDSTLMILQNRLKSSIDGPTIRVIKDYDTLPPIECYPGQLNQVFMNLLSNAIDALEERNAQGSSEVLAANPSEIRISTSLLNKDWIAIRIADNGLGMDEKILSRLFDPFFTTKVVGKGTGLGLSISYQIVTDKHKGKIYCQSEPLKGTEFVVELPIYQKKA</sequence>
<evidence type="ECO:0000256" key="6">
    <source>
        <dbReference type="ARBA" id="ARBA00023012"/>
    </source>
</evidence>
<dbReference type="Pfam" id="PF00512">
    <property type="entry name" value="HisKA"/>
    <property type="match status" value="1"/>
</dbReference>
<feature type="domain" description="Phytochrome chromophore attachment site" evidence="7">
    <location>
        <begin position="228"/>
        <end position="370"/>
    </location>
</feature>
<feature type="domain" description="Phytochrome chromophore attachment site" evidence="7">
    <location>
        <begin position="43"/>
        <end position="185"/>
    </location>
</feature>
<dbReference type="InterPro" id="IPR016132">
    <property type="entry name" value="Phyto_chromo_attachment"/>
</dbReference>
<dbReference type="Pfam" id="PF02518">
    <property type="entry name" value="HATPase_c"/>
    <property type="match status" value="1"/>
</dbReference>
<dbReference type="Proteomes" id="UP000222310">
    <property type="component" value="Unassembled WGS sequence"/>
</dbReference>
<dbReference type="InterPro" id="IPR036097">
    <property type="entry name" value="HisK_dim/P_sf"/>
</dbReference>
<feature type="domain" description="Phytochrome chromophore attachment site" evidence="7">
    <location>
        <begin position="598"/>
        <end position="737"/>
    </location>
</feature>
<accession>A0A9Q5Z662</accession>
<dbReference type="GeneID" id="57097164"/>
<keyword evidence="5 9" id="KW-0418">Kinase</keyword>
<protein>
    <recommendedName>
        <fullName evidence="3">histidine kinase</fullName>
        <ecNumber evidence="3">2.7.13.3</ecNumber>
    </recommendedName>
</protein>
<comment type="caution">
    <text evidence="9">The sequence shown here is derived from an EMBL/GenBank/DDBJ whole genome shotgun (WGS) entry which is preliminary data.</text>
</comment>
<keyword evidence="6" id="KW-0902">Two-component regulatory system</keyword>
<dbReference type="SMART" id="SM00388">
    <property type="entry name" value="HisKA"/>
    <property type="match status" value="1"/>
</dbReference>
<dbReference type="PANTHER" id="PTHR43065">
    <property type="entry name" value="SENSOR HISTIDINE KINASE"/>
    <property type="match status" value="1"/>
</dbReference>
<dbReference type="Gene3D" id="1.10.287.130">
    <property type="match status" value="1"/>
</dbReference>
<dbReference type="InterPro" id="IPR029016">
    <property type="entry name" value="GAF-like_dom_sf"/>
</dbReference>
<comment type="similarity">
    <text evidence="2">In the N-terminal section; belongs to the phytochrome family.</text>
</comment>
<dbReference type="PANTHER" id="PTHR43065:SF50">
    <property type="entry name" value="HISTIDINE KINASE"/>
    <property type="match status" value="1"/>
</dbReference>
<gene>
    <name evidence="9" type="ORF">VF08_32030</name>
</gene>
<dbReference type="InterPro" id="IPR003018">
    <property type="entry name" value="GAF"/>
</dbReference>
<dbReference type="CDD" id="cd00082">
    <property type="entry name" value="HisKA"/>
    <property type="match status" value="1"/>
</dbReference>
<evidence type="ECO:0000259" key="7">
    <source>
        <dbReference type="PROSITE" id="PS50046"/>
    </source>
</evidence>
<dbReference type="InterPro" id="IPR003661">
    <property type="entry name" value="HisK_dim/P_dom"/>
</dbReference>
<evidence type="ECO:0000256" key="3">
    <source>
        <dbReference type="ARBA" id="ARBA00012438"/>
    </source>
</evidence>
<keyword evidence="5 9" id="KW-0808">Transferase</keyword>
<dbReference type="InterPro" id="IPR004358">
    <property type="entry name" value="Sig_transdc_His_kin-like_C"/>
</dbReference>
<dbReference type="PRINTS" id="PR00344">
    <property type="entry name" value="BCTRLSENSOR"/>
</dbReference>
<name>A0A9Q5Z662_NOSLI</name>
<evidence type="ECO:0000259" key="8">
    <source>
        <dbReference type="PROSITE" id="PS50109"/>
    </source>
</evidence>
<dbReference type="RefSeq" id="WP_099071954.1">
    <property type="nucleotide sequence ID" value="NZ_LAHD01000144.1"/>
</dbReference>
<dbReference type="Gene3D" id="3.30.565.10">
    <property type="entry name" value="Histidine kinase-like ATPase, C-terminal domain"/>
    <property type="match status" value="1"/>
</dbReference>
<dbReference type="EMBL" id="LAHD01000144">
    <property type="protein sequence ID" value="PHJ95481.1"/>
    <property type="molecule type" value="Genomic_DNA"/>
</dbReference>
<evidence type="ECO:0000313" key="10">
    <source>
        <dbReference type="Proteomes" id="UP000222310"/>
    </source>
</evidence>
<evidence type="ECO:0000256" key="1">
    <source>
        <dbReference type="ARBA" id="ARBA00000085"/>
    </source>
</evidence>
<evidence type="ECO:0000256" key="4">
    <source>
        <dbReference type="ARBA" id="ARBA00022553"/>
    </source>
</evidence>
<evidence type="ECO:0000256" key="2">
    <source>
        <dbReference type="ARBA" id="ARBA00006402"/>
    </source>
</evidence>
<organism evidence="9 10">
    <name type="scientific">Nostoc linckia z8</name>
    <dbReference type="NCBI Taxonomy" id="1628746"/>
    <lineage>
        <taxon>Bacteria</taxon>
        <taxon>Bacillati</taxon>
        <taxon>Cyanobacteriota</taxon>
        <taxon>Cyanophyceae</taxon>
        <taxon>Nostocales</taxon>
        <taxon>Nostocaceae</taxon>
        <taxon>Nostoc</taxon>
    </lineage>
</organism>
<comment type="catalytic activity">
    <reaction evidence="1">
        <text>ATP + protein L-histidine = ADP + protein N-phospho-L-histidine.</text>
        <dbReference type="EC" id="2.7.13.3"/>
    </reaction>
</comment>
<dbReference type="PROSITE" id="PS50109">
    <property type="entry name" value="HIS_KIN"/>
    <property type="match status" value="1"/>
</dbReference>
<dbReference type="EC" id="2.7.13.3" evidence="3"/>
<dbReference type="PROSITE" id="PS50046">
    <property type="entry name" value="PHYTOCHROME_2"/>
    <property type="match status" value="4"/>
</dbReference>
<dbReference type="SUPFAM" id="SSF55874">
    <property type="entry name" value="ATPase domain of HSP90 chaperone/DNA topoisomerase II/histidine kinase"/>
    <property type="match status" value="1"/>
</dbReference>
<proteinExistence type="inferred from homology"/>
<keyword evidence="4" id="KW-0597">Phosphoprotein</keyword>
<dbReference type="SUPFAM" id="SSF55781">
    <property type="entry name" value="GAF domain-like"/>
    <property type="match status" value="4"/>
</dbReference>
<evidence type="ECO:0000313" key="9">
    <source>
        <dbReference type="EMBL" id="PHJ95481.1"/>
    </source>
</evidence>
<dbReference type="InterPro" id="IPR036890">
    <property type="entry name" value="HATPase_C_sf"/>
</dbReference>
<dbReference type="SMART" id="SM00065">
    <property type="entry name" value="GAF"/>
    <property type="match status" value="4"/>
</dbReference>
<dbReference type="SMART" id="SM00387">
    <property type="entry name" value="HATPase_c"/>
    <property type="match status" value="1"/>
</dbReference>
<dbReference type="Gene3D" id="3.30.450.40">
    <property type="match status" value="4"/>
</dbReference>
<dbReference type="Pfam" id="PF01590">
    <property type="entry name" value="GAF"/>
    <property type="match status" value="4"/>
</dbReference>
<feature type="domain" description="Phytochrome chromophore attachment site" evidence="7">
    <location>
        <begin position="413"/>
        <end position="555"/>
    </location>
</feature>
<reference evidence="9 10" key="1">
    <citation type="submission" date="2015-02" db="EMBL/GenBank/DDBJ databases">
        <title>Nostoc linckia genome annotation.</title>
        <authorList>
            <person name="Zhou Z."/>
        </authorList>
    </citation>
    <scope>NUCLEOTIDE SEQUENCE [LARGE SCALE GENOMIC DNA]</scope>
    <source>
        <strain evidence="10">z8</strain>
    </source>
</reference>